<sequence length="230" mass="25558">MIMNTTVPQGGAESPAIGIRATTSDFFPPTNFGNLDDQVEEGRIPVEDVLAADEVFCTGTAIVVTSVASITYEEQRPDRRRHLLDELDEMEARIKEVSGVMVDGSRENGERSSSAVKELEMVTERLGEGLDRLGNGVNEIFNSVLSTRKGMLEKMRVGPPQEKRSDAKEVTSNLYTKQERTQCVTNCEQPLQEFKLDLLRTRRDGLSTLIKLLKTPENPSLHQLMNGCSN</sequence>
<proteinExistence type="predicted"/>
<keyword evidence="2" id="KW-1185">Reference proteome</keyword>
<dbReference type="Gene3D" id="3.20.10.10">
    <property type="entry name" value="D-amino Acid Aminotransferase, subunit A, domain 2"/>
    <property type="match status" value="1"/>
</dbReference>
<accession>A0A8T2Y0Q6</accession>
<name>A0A8T2Y0Q6_POPDE</name>
<evidence type="ECO:0000313" key="2">
    <source>
        <dbReference type="Proteomes" id="UP000807159"/>
    </source>
</evidence>
<dbReference type="InterPro" id="IPR043132">
    <property type="entry name" value="BCAT-like_C"/>
</dbReference>
<comment type="caution">
    <text evidence="1">The sequence shown here is derived from an EMBL/GenBank/DDBJ whole genome shotgun (WGS) entry which is preliminary data.</text>
</comment>
<organism evidence="1 2">
    <name type="scientific">Populus deltoides</name>
    <name type="common">Eastern poplar</name>
    <name type="synonym">Eastern cottonwood</name>
    <dbReference type="NCBI Taxonomy" id="3696"/>
    <lineage>
        <taxon>Eukaryota</taxon>
        <taxon>Viridiplantae</taxon>
        <taxon>Streptophyta</taxon>
        <taxon>Embryophyta</taxon>
        <taxon>Tracheophyta</taxon>
        <taxon>Spermatophyta</taxon>
        <taxon>Magnoliopsida</taxon>
        <taxon>eudicotyledons</taxon>
        <taxon>Gunneridae</taxon>
        <taxon>Pentapetalae</taxon>
        <taxon>rosids</taxon>
        <taxon>fabids</taxon>
        <taxon>Malpighiales</taxon>
        <taxon>Salicaceae</taxon>
        <taxon>Saliceae</taxon>
        <taxon>Populus</taxon>
    </lineage>
</organism>
<dbReference type="InterPro" id="IPR036038">
    <property type="entry name" value="Aminotransferase-like"/>
</dbReference>
<dbReference type="EMBL" id="JACEGQ020000009">
    <property type="protein sequence ID" value="KAH8498631.1"/>
    <property type="molecule type" value="Genomic_DNA"/>
</dbReference>
<evidence type="ECO:0000313" key="1">
    <source>
        <dbReference type="EMBL" id="KAH8498631.1"/>
    </source>
</evidence>
<dbReference type="Proteomes" id="UP000807159">
    <property type="component" value="Chromosome 9"/>
</dbReference>
<dbReference type="SUPFAM" id="SSF56752">
    <property type="entry name" value="D-aminoacid aminotransferase-like PLP-dependent enzymes"/>
    <property type="match status" value="1"/>
</dbReference>
<gene>
    <name evidence="1" type="ORF">H0E87_017531</name>
</gene>
<reference evidence="1" key="1">
    <citation type="journal article" date="2021" name="J. Hered.">
        <title>Genome Assembly of Salicaceae Populus deltoides (Eastern Cottonwood) I-69 Based on Nanopore Sequencing and Hi-C Technologies.</title>
        <authorList>
            <person name="Bai S."/>
            <person name="Wu H."/>
            <person name="Zhang J."/>
            <person name="Pan Z."/>
            <person name="Zhao W."/>
            <person name="Li Z."/>
            <person name="Tong C."/>
        </authorList>
    </citation>
    <scope>NUCLEOTIDE SEQUENCE</scope>
    <source>
        <tissue evidence="1">Leaf</tissue>
    </source>
</reference>
<protein>
    <submittedName>
        <fullName evidence="1">Uncharacterized protein</fullName>
    </submittedName>
</protein>
<dbReference type="AlphaFoldDB" id="A0A8T2Y0Q6"/>
<dbReference type="GO" id="GO:0003824">
    <property type="term" value="F:catalytic activity"/>
    <property type="evidence" value="ECO:0007669"/>
    <property type="project" value="InterPro"/>
</dbReference>